<dbReference type="SUPFAM" id="SSF81296">
    <property type="entry name" value="E set domains"/>
    <property type="match status" value="1"/>
</dbReference>
<evidence type="ECO:0000313" key="3">
    <source>
        <dbReference type="Proteomes" id="UP001231924"/>
    </source>
</evidence>
<dbReference type="Proteomes" id="UP001231924">
    <property type="component" value="Unassembled WGS sequence"/>
</dbReference>
<dbReference type="InterPro" id="IPR036374">
    <property type="entry name" value="OxRdtase_Mopterin-bd_sf"/>
</dbReference>
<comment type="caution">
    <text evidence="2">The sequence shown here is derived from an EMBL/GenBank/DDBJ whole genome shotgun (WGS) entry which is preliminary data.</text>
</comment>
<dbReference type="SUPFAM" id="SSF56524">
    <property type="entry name" value="Oxidoreductase molybdopterin-binding domain"/>
    <property type="match status" value="1"/>
</dbReference>
<dbReference type="PRINTS" id="PR00407">
    <property type="entry name" value="EUMOPTERIN"/>
</dbReference>
<dbReference type="InterPro" id="IPR008335">
    <property type="entry name" value="Mopterin_OxRdtase_euk"/>
</dbReference>
<organism evidence="2 3">
    <name type="scientific">Actinomycetospora termitidis</name>
    <dbReference type="NCBI Taxonomy" id="3053470"/>
    <lineage>
        <taxon>Bacteria</taxon>
        <taxon>Bacillati</taxon>
        <taxon>Actinomycetota</taxon>
        <taxon>Actinomycetes</taxon>
        <taxon>Pseudonocardiales</taxon>
        <taxon>Pseudonocardiaceae</taxon>
        <taxon>Actinomycetospora</taxon>
    </lineage>
</organism>
<evidence type="ECO:0000259" key="1">
    <source>
        <dbReference type="Pfam" id="PF00174"/>
    </source>
</evidence>
<gene>
    <name evidence="2" type="ORF">QRT03_27850</name>
</gene>
<feature type="domain" description="Oxidoreductase molybdopterin-binding" evidence="1">
    <location>
        <begin position="37"/>
        <end position="197"/>
    </location>
</feature>
<name>A0ABT7MIS7_9PSEU</name>
<proteinExistence type="predicted"/>
<dbReference type="InterPro" id="IPR014756">
    <property type="entry name" value="Ig_E-set"/>
</dbReference>
<dbReference type="Gene3D" id="3.90.420.10">
    <property type="entry name" value="Oxidoreductase, molybdopterin-binding domain"/>
    <property type="match status" value="1"/>
</dbReference>
<evidence type="ECO:0000313" key="2">
    <source>
        <dbReference type="EMBL" id="MDL5159812.1"/>
    </source>
</evidence>
<dbReference type="PANTHER" id="PTHR19372:SF7">
    <property type="entry name" value="SULFITE OXIDASE, MITOCHONDRIAL"/>
    <property type="match status" value="1"/>
</dbReference>
<dbReference type="InterPro" id="IPR000572">
    <property type="entry name" value="OxRdtase_Mopterin-bd_dom"/>
</dbReference>
<dbReference type="PANTHER" id="PTHR19372">
    <property type="entry name" value="SULFITE REDUCTASE"/>
    <property type="match status" value="1"/>
</dbReference>
<protein>
    <submittedName>
        <fullName evidence="2">Molybdopterin-dependent oxidoreductase</fullName>
    </submittedName>
</protein>
<reference evidence="2 3" key="1">
    <citation type="submission" date="2023-06" db="EMBL/GenBank/DDBJ databases">
        <title>Actinomycetospora Odt1-22.</title>
        <authorList>
            <person name="Supong K."/>
        </authorList>
    </citation>
    <scope>NUCLEOTIDE SEQUENCE [LARGE SCALE GENOMIC DNA]</scope>
    <source>
        <strain evidence="2 3">Odt1-22</strain>
    </source>
</reference>
<dbReference type="EMBL" id="JASVWF010000008">
    <property type="protein sequence ID" value="MDL5159812.1"/>
    <property type="molecule type" value="Genomic_DNA"/>
</dbReference>
<keyword evidence="3" id="KW-1185">Reference proteome</keyword>
<dbReference type="RefSeq" id="WP_286056417.1">
    <property type="nucleotide sequence ID" value="NZ_JASVWF010000008.1"/>
</dbReference>
<sequence>MSLDVSMSPDATTKWQPAPARLDEPTTAVEDLYVIGHFGIAHVDADAWRLHVGGAVERPLELSLADLHAMPTVQVQAVLECFGNPLLPDEPTRRAGNVVWTGVAVRTVLDEAGVRDGDLLWAEGHDHGVFDGVPCTEYRKDLPLDVVRERGVLAHAMNGEPLTAEHGFPVRLFVPGYFGTNNVKWLRALTVADHRPDHLFTTTLYQRSVPGSTTLAPVRDLDVISLVTAARRDGPRAHVRGWAWGSAPVTRVEVGLGTDGPEEWVDATLGEPVGGPFGWRRFEAFPTAGPEARVVAARAHDAAGRSQPLGGARNACHVVALDQEP</sequence>
<dbReference type="Pfam" id="PF00174">
    <property type="entry name" value="Oxidored_molyb"/>
    <property type="match status" value="1"/>
</dbReference>
<accession>A0ABT7MIS7</accession>
<dbReference type="Gene3D" id="2.60.40.650">
    <property type="match status" value="1"/>
</dbReference>